<keyword evidence="13" id="KW-1185">Reference proteome</keyword>
<evidence type="ECO:0000256" key="3">
    <source>
        <dbReference type="ARBA" id="ARBA00036882"/>
    </source>
</evidence>
<dbReference type="PROSITE" id="PS01129">
    <property type="entry name" value="PSI_RLU"/>
    <property type="match status" value="1"/>
</dbReference>
<dbReference type="SUPFAM" id="SSF55174">
    <property type="entry name" value="Alpha-L RNA-binding motif"/>
    <property type="match status" value="1"/>
</dbReference>
<proteinExistence type="inferred from homology"/>
<evidence type="ECO:0000313" key="12">
    <source>
        <dbReference type="EMBL" id="GGB28652.1"/>
    </source>
</evidence>
<evidence type="ECO:0000256" key="7">
    <source>
        <dbReference type="ARBA" id="ARBA00042840"/>
    </source>
</evidence>
<evidence type="ECO:0000256" key="9">
    <source>
        <dbReference type="PROSITE-ProRule" id="PRU00182"/>
    </source>
</evidence>
<feature type="compositionally biased region" description="Acidic residues" evidence="10">
    <location>
        <begin position="48"/>
        <end position="65"/>
    </location>
</feature>
<dbReference type="InterPro" id="IPR006145">
    <property type="entry name" value="PsdUridine_synth_RsuA/RluA"/>
</dbReference>
<evidence type="ECO:0000256" key="5">
    <source>
        <dbReference type="ARBA" id="ARBA00040039"/>
    </source>
</evidence>
<keyword evidence="2" id="KW-0413">Isomerase</keyword>
<dbReference type="InterPro" id="IPR006224">
    <property type="entry name" value="PsdUridine_synth_RluA-like_CS"/>
</dbReference>
<protein>
    <recommendedName>
        <fullName evidence="5">Ribosomal large subunit pseudouridine synthase D</fullName>
        <ecNumber evidence="4">5.4.99.23</ecNumber>
    </recommendedName>
    <alternativeName>
        <fullName evidence="6">23S rRNA pseudouridine(1911/1915/1917) synthase</fullName>
    </alternativeName>
    <alternativeName>
        <fullName evidence="7">rRNA pseudouridylate synthase D</fullName>
    </alternativeName>
    <alternativeName>
        <fullName evidence="8">rRNA-uridine isomerase D</fullName>
    </alternativeName>
</protein>
<evidence type="ECO:0000259" key="11">
    <source>
        <dbReference type="SMART" id="SM00363"/>
    </source>
</evidence>
<reference evidence="13" key="1">
    <citation type="journal article" date="2019" name="Int. J. Syst. Evol. Microbiol.">
        <title>The Global Catalogue of Microorganisms (GCM) 10K type strain sequencing project: providing services to taxonomists for standard genome sequencing and annotation.</title>
        <authorList>
            <consortium name="The Broad Institute Genomics Platform"/>
            <consortium name="The Broad Institute Genome Sequencing Center for Infectious Disease"/>
            <person name="Wu L."/>
            <person name="Ma J."/>
        </authorList>
    </citation>
    <scope>NUCLEOTIDE SEQUENCE [LARGE SCALE GENOMIC DNA]</scope>
    <source>
        <strain evidence="13">CGMCC 1.10188</strain>
    </source>
</reference>
<organism evidence="12 13">
    <name type="scientific">Tistrella bauzanensis</name>
    <dbReference type="NCBI Taxonomy" id="657419"/>
    <lineage>
        <taxon>Bacteria</taxon>
        <taxon>Pseudomonadati</taxon>
        <taxon>Pseudomonadota</taxon>
        <taxon>Alphaproteobacteria</taxon>
        <taxon>Geminicoccales</taxon>
        <taxon>Geminicoccaceae</taxon>
        <taxon>Tistrella</taxon>
    </lineage>
</organism>
<dbReference type="PANTHER" id="PTHR21600:SF44">
    <property type="entry name" value="RIBOSOMAL LARGE SUBUNIT PSEUDOURIDINE SYNTHASE D"/>
    <property type="match status" value="1"/>
</dbReference>
<dbReference type="CDD" id="cd00165">
    <property type="entry name" value="S4"/>
    <property type="match status" value="1"/>
</dbReference>
<gene>
    <name evidence="12" type="ORF">GCM10011505_07410</name>
</gene>
<dbReference type="CDD" id="cd02869">
    <property type="entry name" value="PseudoU_synth_RluA_like"/>
    <property type="match status" value="1"/>
</dbReference>
<accession>A0ABQ1IAF1</accession>
<dbReference type="InterPro" id="IPR036986">
    <property type="entry name" value="S4_RNA-bd_sf"/>
</dbReference>
<feature type="domain" description="RNA-binding S4" evidence="11">
    <location>
        <begin position="97"/>
        <end position="155"/>
    </location>
</feature>
<dbReference type="EC" id="5.4.99.23" evidence="4"/>
<dbReference type="SUPFAM" id="SSF55120">
    <property type="entry name" value="Pseudouridine synthase"/>
    <property type="match status" value="1"/>
</dbReference>
<evidence type="ECO:0000256" key="10">
    <source>
        <dbReference type="SAM" id="MobiDB-lite"/>
    </source>
</evidence>
<dbReference type="InterPro" id="IPR002942">
    <property type="entry name" value="S4_RNA-bd"/>
</dbReference>
<feature type="compositionally biased region" description="Low complexity" evidence="10">
    <location>
        <begin position="35"/>
        <end position="47"/>
    </location>
</feature>
<comment type="caution">
    <text evidence="12">The sequence shown here is derived from an EMBL/GenBank/DDBJ whole genome shotgun (WGS) entry which is preliminary data.</text>
</comment>
<dbReference type="RefSeq" id="WP_229707798.1">
    <property type="nucleotide sequence ID" value="NZ_BMDZ01000005.1"/>
</dbReference>
<dbReference type="Gene3D" id="3.10.290.10">
    <property type="entry name" value="RNA-binding S4 domain"/>
    <property type="match status" value="1"/>
</dbReference>
<dbReference type="InterPro" id="IPR006225">
    <property type="entry name" value="PsdUridine_synth_RluC/D"/>
</dbReference>
<dbReference type="PROSITE" id="PS50889">
    <property type="entry name" value="S4"/>
    <property type="match status" value="1"/>
</dbReference>
<dbReference type="NCBIfam" id="TIGR00005">
    <property type="entry name" value="rluA_subfam"/>
    <property type="match status" value="1"/>
</dbReference>
<dbReference type="InterPro" id="IPR050188">
    <property type="entry name" value="RluA_PseudoU_synthase"/>
</dbReference>
<dbReference type="Proteomes" id="UP000603352">
    <property type="component" value="Unassembled WGS sequence"/>
</dbReference>
<comment type="catalytic activity">
    <reaction evidence="3">
        <text>uridine(1911/1915/1917) in 23S rRNA = pseudouridine(1911/1915/1917) in 23S rRNA</text>
        <dbReference type="Rhea" id="RHEA:42524"/>
        <dbReference type="Rhea" id="RHEA-COMP:10097"/>
        <dbReference type="Rhea" id="RHEA-COMP:10098"/>
        <dbReference type="ChEBI" id="CHEBI:65314"/>
        <dbReference type="ChEBI" id="CHEBI:65315"/>
        <dbReference type="EC" id="5.4.99.23"/>
    </reaction>
</comment>
<sequence length="408" mass="43917">MSGRDTSRPHRPRPGHDAETGLDPDARPGPDAWPDAGSVASASGTDDAAADEDGDTLPAIFDDDDTALDDDELSALESAAVLGGVVDITLPAGFVEERVDRLLAHAAPSLSRGRVQGLIRDGRVTLDGATIADPSRRVKPGQSLTVTVPPPEDGTLEPEPMALDIVFEDEWLIVVDKPAGLVVHPGAGHDRGTLVSGLLAHGQGRLSSIGAPTRPGVVHRIDKDTSGLIVFAKTDAAHLALARQFAEHTIRRAYTAVVWGVPGVDPGRIEGNIGRHPVERQRMSVVTRGGKPAVTHYRIANTVGLAELGEEPFASVLDCRLETGRTHQIRVHLTHIGHPLVGDPVYGRSPARLQRMEDPRIQALCRFPRQALHARRLGFVHPITGRNLRFESQLPADMRQHLESLDFF</sequence>
<feature type="compositionally biased region" description="Basic and acidic residues" evidence="10">
    <location>
        <begin position="1"/>
        <end position="28"/>
    </location>
</feature>
<dbReference type="InterPro" id="IPR020103">
    <property type="entry name" value="PsdUridine_synth_cat_dom_sf"/>
</dbReference>
<dbReference type="Pfam" id="PF01479">
    <property type="entry name" value="S4"/>
    <property type="match status" value="1"/>
</dbReference>
<name>A0ABQ1IAF1_9PROT</name>
<keyword evidence="9" id="KW-0694">RNA-binding</keyword>
<evidence type="ECO:0000256" key="2">
    <source>
        <dbReference type="ARBA" id="ARBA00023235"/>
    </source>
</evidence>
<dbReference type="SMART" id="SM00363">
    <property type="entry name" value="S4"/>
    <property type="match status" value="1"/>
</dbReference>
<evidence type="ECO:0000256" key="8">
    <source>
        <dbReference type="ARBA" id="ARBA00043148"/>
    </source>
</evidence>
<comment type="similarity">
    <text evidence="1">Belongs to the pseudouridine synthase RluA family.</text>
</comment>
<dbReference type="PANTHER" id="PTHR21600">
    <property type="entry name" value="MITOCHONDRIAL RNA PSEUDOURIDINE SYNTHASE"/>
    <property type="match status" value="1"/>
</dbReference>
<evidence type="ECO:0000256" key="4">
    <source>
        <dbReference type="ARBA" id="ARBA00038942"/>
    </source>
</evidence>
<evidence type="ECO:0000313" key="13">
    <source>
        <dbReference type="Proteomes" id="UP000603352"/>
    </source>
</evidence>
<evidence type="ECO:0000256" key="1">
    <source>
        <dbReference type="ARBA" id="ARBA00010876"/>
    </source>
</evidence>
<dbReference type="EMBL" id="BMDZ01000005">
    <property type="protein sequence ID" value="GGB28652.1"/>
    <property type="molecule type" value="Genomic_DNA"/>
</dbReference>
<dbReference type="Pfam" id="PF00849">
    <property type="entry name" value="PseudoU_synth_2"/>
    <property type="match status" value="1"/>
</dbReference>
<evidence type="ECO:0000256" key="6">
    <source>
        <dbReference type="ARBA" id="ARBA00042264"/>
    </source>
</evidence>
<dbReference type="Gene3D" id="3.30.2350.10">
    <property type="entry name" value="Pseudouridine synthase"/>
    <property type="match status" value="1"/>
</dbReference>
<feature type="region of interest" description="Disordered" evidence="10">
    <location>
        <begin position="1"/>
        <end position="65"/>
    </location>
</feature>